<keyword evidence="5 11" id="KW-0479">Metal-binding</keyword>
<evidence type="ECO:0000256" key="11">
    <source>
        <dbReference type="RuleBase" id="RU004996"/>
    </source>
</evidence>
<dbReference type="EC" id="2.2.1.1" evidence="3 10"/>
<dbReference type="Gene3D" id="3.40.50.920">
    <property type="match status" value="1"/>
</dbReference>
<dbReference type="InterPro" id="IPR020826">
    <property type="entry name" value="Transketolase_BS"/>
</dbReference>
<gene>
    <name evidence="13" type="primary">tkt</name>
    <name evidence="13" type="ORF">V6575_03065</name>
</gene>
<accession>A0ABU8THC7</accession>
<dbReference type="InterPro" id="IPR005478">
    <property type="entry name" value="Transketolase_bac-like"/>
</dbReference>
<dbReference type="InterPro" id="IPR005475">
    <property type="entry name" value="Transketolase-like_Pyr-bd"/>
</dbReference>
<comment type="similarity">
    <text evidence="1 11">Belongs to the transketolase family.</text>
</comment>
<dbReference type="Proteomes" id="UP001385499">
    <property type="component" value="Unassembled WGS sequence"/>
</dbReference>
<dbReference type="GO" id="GO:0004802">
    <property type="term" value="F:transketolase activity"/>
    <property type="evidence" value="ECO:0007669"/>
    <property type="project" value="UniProtKB-EC"/>
</dbReference>
<feature type="domain" description="Transketolase-like pyrimidine-binding" evidence="12">
    <location>
        <begin position="352"/>
        <end position="524"/>
    </location>
</feature>
<dbReference type="Gene3D" id="3.40.50.970">
    <property type="match status" value="2"/>
</dbReference>
<keyword evidence="8 11" id="KW-0786">Thiamine pyrophosphate</keyword>
<comment type="function">
    <text evidence="11">Catalyzes the transfer of a two-carbon ketol group from a ketose donor to an aldose acceptor, via a covalent intermediate with the cofactor thiamine pyrophosphate.</text>
</comment>
<dbReference type="InterPro" id="IPR055152">
    <property type="entry name" value="Transketolase-like_C_2"/>
</dbReference>
<dbReference type="SMART" id="SM00861">
    <property type="entry name" value="Transket_pyr"/>
    <property type="match status" value="1"/>
</dbReference>
<dbReference type="InterPro" id="IPR005474">
    <property type="entry name" value="Transketolase_N"/>
</dbReference>
<protein>
    <recommendedName>
        <fullName evidence="3 10">Transketolase</fullName>
        <ecNumber evidence="3 10">2.2.1.1</ecNumber>
    </recommendedName>
</protein>
<dbReference type="InterPro" id="IPR033247">
    <property type="entry name" value="Transketolase_fam"/>
</dbReference>
<comment type="cofactor">
    <cofactor evidence="11">
        <name>thiamine diphosphate</name>
        <dbReference type="ChEBI" id="CHEBI:58937"/>
    </cofactor>
    <text evidence="11">Binds 1 thiamine pyrophosphate per subunit.</text>
</comment>
<dbReference type="PROSITE" id="PS00801">
    <property type="entry name" value="TRANSKETOLASE_1"/>
    <property type="match status" value="1"/>
</dbReference>
<keyword evidence="7 11" id="KW-0460">Magnesium</keyword>
<comment type="caution">
    <text evidence="13">The sequence shown here is derived from an EMBL/GenBank/DDBJ whole genome shotgun (WGS) entry which is preliminary data.</text>
</comment>
<evidence type="ECO:0000256" key="9">
    <source>
        <dbReference type="ARBA" id="ARBA00049473"/>
    </source>
</evidence>
<evidence type="ECO:0000256" key="8">
    <source>
        <dbReference type="ARBA" id="ARBA00023052"/>
    </source>
</evidence>
<evidence type="ECO:0000256" key="2">
    <source>
        <dbReference type="ARBA" id="ARBA00011738"/>
    </source>
</evidence>
<evidence type="ECO:0000256" key="1">
    <source>
        <dbReference type="ARBA" id="ARBA00007131"/>
    </source>
</evidence>
<evidence type="ECO:0000313" key="14">
    <source>
        <dbReference type="Proteomes" id="UP001385499"/>
    </source>
</evidence>
<evidence type="ECO:0000256" key="7">
    <source>
        <dbReference type="ARBA" id="ARBA00022842"/>
    </source>
</evidence>
<dbReference type="CDD" id="cd02012">
    <property type="entry name" value="TPP_TK"/>
    <property type="match status" value="1"/>
</dbReference>
<reference evidence="13 14" key="1">
    <citation type="submission" date="2024-02" db="EMBL/GenBank/DDBJ databases">
        <title>Roseibium algae sp. nov., isolated from marine alga (Grateloupia sp.), showing potential in myo-inositol conversion.</title>
        <authorList>
            <person name="Wang Y."/>
        </authorList>
    </citation>
    <scope>NUCLEOTIDE SEQUENCE [LARGE SCALE GENOMIC DNA]</scope>
    <source>
        <strain evidence="13 14">H3510</strain>
    </source>
</reference>
<evidence type="ECO:0000256" key="6">
    <source>
        <dbReference type="ARBA" id="ARBA00022837"/>
    </source>
</evidence>
<evidence type="ECO:0000313" key="13">
    <source>
        <dbReference type="EMBL" id="MEJ8473055.1"/>
    </source>
</evidence>
<dbReference type="Pfam" id="PF02779">
    <property type="entry name" value="Transket_pyr"/>
    <property type="match status" value="1"/>
</dbReference>
<dbReference type="NCBIfam" id="TIGR00232">
    <property type="entry name" value="tktlase_bact"/>
    <property type="match status" value="1"/>
</dbReference>
<evidence type="ECO:0000259" key="12">
    <source>
        <dbReference type="SMART" id="SM00861"/>
    </source>
</evidence>
<keyword evidence="14" id="KW-1185">Reference proteome</keyword>
<comment type="subunit">
    <text evidence="2 11">Homodimer.</text>
</comment>
<evidence type="ECO:0000256" key="5">
    <source>
        <dbReference type="ARBA" id="ARBA00022723"/>
    </source>
</evidence>
<comment type="cofactor">
    <cofactor evidence="11">
        <name>Mg(2+)</name>
        <dbReference type="ChEBI" id="CHEBI:18420"/>
    </cofactor>
    <cofactor evidence="11">
        <name>Ca(2+)</name>
        <dbReference type="ChEBI" id="CHEBI:29108"/>
    </cofactor>
    <cofactor evidence="11">
        <name>Mn(2+)</name>
        <dbReference type="ChEBI" id="CHEBI:29035"/>
    </cofactor>
    <cofactor evidence="11">
        <name>Co(2+)</name>
        <dbReference type="ChEBI" id="CHEBI:48828"/>
    </cofactor>
    <text evidence="11">Binds 1 Mg(2+) ion per subunit. Can also utilize other divalent metal cations, such as Ca(2+), Mn(2+) and Co(2+).</text>
</comment>
<proteinExistence type="inferred from homology"/>
<name>A0ABU8THC7_9HYPH</name>
<keyword evidence="6 11" id="KW-0106">Calcium</keyword>
<evidence type="ECO:0000256" key="10">
    <source>
        <dbReference type="NCBIfam" id="TIGR00232"/>
    </source>
</evidence>
<dbReference type="InterPro" id="IPR009014">
    <property type="entry name" value="Transketo_C/PFOR_II"/>
</dbReference>
<evidence type="ECO:0000256" key="4">
    <source>
        <dbReference type="ARBA" id="ARBA00022679"/>
    </source>
</evidence>
<dbReference type="InterPro" id="IPR029061">
    <property type="entry name" value="THDP-binding"/>
</dbReference>
<dbReference type="Pfam" id="PF00456">
    <property type="entry name" value="Transketolase_N"/>
    <property type="match status" value="1"/>
</dbReference>
<dbReference type="PROSITE" id="PS00802">
    <property type="entry name" value="TRANSKETOLASE_2"/>
    <property type="match status" value="1"/>
</dbReference>
<dbReference type="RefSeq" id="WP_340272562.1">
    <property type="nucleotide sequence ID" value="NZ_JBAKIA010000001.1"/>
</dbReference>
<keyword evidence="4 11" id="KW-0808">Transferase</keyword>
<comment type="catalytic activity">
    <reaction evidence="9 11">
        <text>D-sedoheptulose 7-phosphate + D-glyceraldehyde 3-phosphate = aldehydo-D-ribose 5-phosphate + D-xylulose 5-phosphate</text>
        <dbReference type="Rhea" id="RHEA:10508"/>
        <dbReference type="ChEBI" id="CHEBI:57483"/>
        <dbReference type="ChEBI" id="CHEBI:57737"/>
        <dbReference type="ChEBI" id="CHEBI:58273"/>
        <dbReference type="ChEBI" id="CHEBI:59776"/>
        <dbReference type="EC" id="2.2.1.1"/>
    </reaction>
</comment>
<dbReference type="Pfam" id="PF22613">
    <property type="entry name" value="Transketolase_C_1"/>
    <property type="match status" value="1"/>
</dbReference>
<dbReference type="PANTHER" id="PTHR43522:SF2">
    <property type="entry name" value="TRANSKETOLASE 1-RELATED"/>
    <property type="match status" value="1"/>
</dbReference>
<dbReference type="SUPFAM" id="SSF52922">
    <property type="entry name" value="TK C-terminal domain-like"/>
    <property type="match status" value="1"/>
</dbReference>
<organism evidence="13 14">
    <name type="scientific">Roseibium algae</name>
    <dbReference type="NCBI Taxonomy" id="3123038"/>
    <lineage>
        <taxon>Bacteria</taxon>
        <taxon>Pseudomonadati</taxon>
        <taxon>Pseudomonadota</taxon>
        <taxon>Alphaproteobacteria</taxon>
        <taxon>Hyphomicrobiales</taxon>
        <taxon>Stappiaceae</taxon>
        <taxon>Roseibium</taxon>
    </lineage>
</organism>
<dbReference type="SUPFAM" id="SSF52518">
    <property type="entry name" value="Thiamin diphosphate-binding fold (THDP-binding)"/>
    <property type="match status" value="2"/>
</dbReference>
<dbReference type="CDD" id="cd07033">
    <property type="entry name" value="TPP_PYR_DXS_TK_like"/>
    <property type="match status" value="1"/>
</dbReference>
<dbReference type="PANTHER" id="PTHR43522">
    <property type="entry name" value="TRANSKETOLASE"/>
    <property type="match status" value="1"/>
</dbReference>
<dbReference type="InterPro" id="IPR049557">
    <property type="entry name" value="Transketolase_CS"/>
</dbReference>
<dbReference type="EMBL" id="JBAKIA010000001">
    <property type="protein sequence ID" value="MEJ8473055.1"/>
    <property type="molecule type" value="Genomic_DNA"/>
</dbReference>
<sequence length="662" mass="71034">MTDLEKHQRMANAIRFLAIDAVEKAKSGHPGLPMGAADIATVLFTQFLKFDPTSPNWADRDRFVLSAGHGSMLLYSLLYLLGYEDFTLDEIKNFRQIGARTAGHPEFGHGEGIETTTGPLGQGLGNAVGLAIAEKLQEARFGTEVVDHFTYVLAGDGCLMEGISQEALSLAGHLKLNKLIVIWDDNGISIDGAVSLTDSTDQAARFTASGWNTISVDGHDPDAIAAAIRQAQSSDSPTLIAAKTTIGFGSPKKAGTNGVHGSPLGADEVAATREALNWPHEPFDVPNETLDAWRIAGLRSAQAHKDWEKRFAAQDSETRAEFERRNRGDLPAGFKAAVDDYKKLLAEDKPTMATRKASEAVLGVLNEVIPETIGGSADLTGSNNTKTTQTLPITPEDFSGRYLHWGIREHGMAAAMNGMALHGGMIPYSGGFLIFSDYCRPSLRLAALMKQRVIHVMTHDSIGLGEDGPTHQPVEHFAALRAIPDLQFFRPADVTETLECWQLALETDDAPSVLALTRQNLIAQRTSYEEENLCARGAYVLIDSDDDAAVTLFASGSEVEIAAEAHGQLASAGIAARVVSVPCFELFENQSADYKAAVIGTSPVRIAIEAGIRMGWDRFIGENGVFIGMKGFGASGPYKALYEHFGITADAAVAAAKAHLEA</sequence>
<evidence type="ECO:0000256" key="3">
    <source>
        <dbReference type="ARBA" id="ARBA00013152"/>
    </source>
</evidence>